<sequence length="274" mass="28947">MPDASDSPSPRPDVAAVPAPIARADATSRTQRLLHAAGSTAKEAVATVGAPVKAAARTVKRHLVPQYTLGEEIANSITHGIGAALGIAALVVMVVKATVDGAHPASLASAIIFGVALILEYLASTLYHAIAVPAAKRVFRVIDHSCIYLLIAGTYTPFCLITLADAGGIPLCIAVWAIAIAGVLFEAFMRERQPHWLTAVIYVAMGWLVVFRLPQLVAALHPTALVLLAAGGVCYTVGAVFYVLKKIRYMHSIFHLWVLAGSVLQFLAVVLFVI</sequence>
<keyword evidence="6 8" id="KW-0472">Membrane</keyword>
<name>A0A6N3BSD3_9ACTN</name>
<keyword evidence="7" id="KW-0479">Metal-binding</keyword>
<keyword evidence="7" id="KW-0862">Zinc</keyword>
<evidence type="ECO:0000313" key="9">
    <source>
        <dbReference type="EMBL" id="VYU07620.1"/>
    </source>
</evidence>
<reference evidence="9" key="1">
    <citation type="submission" date="2019-11" db="EMBL/GenBank/DDBJ databases">
        <authorList>
            <person name="Feng L."/>
        </authorList>
    </citation>
    <scope>NUCLEOTIDE SEQUENCE</scope>
    <source>
        <strain evidence="9">CintestinalisLFYP54</strain>
    </source>
</reference>
<dbReference type="GO" id="GO:0005886">
    <property type="term" value="C:plasma membrane"/>
    <property type="evidence" value="ECO:0007669"/>
    <property type="project" value="UniProtKB-SubCell"/>
</dbReference>
<feature type="binding site" evidence="7">
    <location>
        <position position="255"/>
    </location>
    <ligand>
        <name>Zn(2+)</name>
        <dbReference type="ChEBI" id="CHEBI:29105"/>
    </ligand>
</feature>
<gene>
    <name evidence="9" type="ORF">CILFYP54_00700</name>
</gene>
<feature type="transmembrane region" description="Helical" evidence="8">
    <location>
        <begin position="107"/>
        <end position="129"/>
    </location>
</feature>
<feature type="transmembrane region" description="Helical" evidence="8">
    <location>
        <begin position="256"/>
        <end position="273"/>
    </location>
</feature>
<dbReference type="PANTHER" id="PTHR20855:SF3">
    <property type="entry name" value="LD03007P"/>
    <property type="match status" value="1"/>
</dbReference>
<proteinExistence type="inferred from homology"/>
<evidence type="ECO:0000256" key="6">
    <source>
        <dbReference type="ARBA" id="ARBA00023136"/>
    </source>
</evidence>
<evidence type="ECO:0000256" key="7">
    <source>
        <dbReference type="PIRSR" id="PIRSR604254-1"/>
    </source>
</evidence>
<keyword evidence="3" id="KW-1003">Cell membrane</keyword>
<keyword evidence="4 8" id="KW-0812">Transmembrane</keyword>
<dbReference type="GO" id="GO:0046872">
    <property type="term" value="F:metal ion binding"/>
    <property type="evidence" value="ECO:0007669"/>
    <property type="project" value="UniProtKB-KW"/>
</dbReference>
<feature type="binding site" evidence="7">
    <location>
        <position position="251"/>
    </location>
    <ligand>
        <name>Zn(2+)</name>
        <dbReference type="ChEBI" id="CHEBI:29105"/>
    </ligand>
</feature>
<dbReference type="PANTHER" id="PTHR20855">
    <property type="entry name" value="ADIPOR/PROGESTIN RECEPTOR-RELATED"/>
    <property type="match status" value="1"/>
</dbReference>
<dbReference type="InterPro" id="IPR005744">
    <property type="entry name" value="Hy-lIII"/>
</dbReference>
<comment type="similarity">
    <text evidence="2">Belongs to the UPF0073 (Hly-III) family.</text>
</comment>
<evidence type="ECO:0000256" key="8">
    <source>
        <dbReference type="SAM" id="Phobius"/>
    </source>
</evidence>
<feature type="transmembrane region" description="Helical" evidence="8">
    <location>
        <begin position="196"/>
        <end position="213"/>
    </location>
</feature>
<feature type="transmembrane region" description="Helical" evidence="8">
    <location>
        <begin position="225"/>
        <end position="244"/>
    </location>
</feature>
<evidence type="ECO:0000256" key="1">
    <source>
        <dbReference type="ARBA" id="ARBA00004651"/>
    </source>
</evidence>
<keyword evidence="5 8" id="KW-1133">Transmembrane helix</keyword>
<feature type="transmembrane region" description="Helical" evidence="8">
    <location>
        <begin position="169"/>
        <end position="189"/>
    </location>
</feature>
<feature type="transmembrane region" description="Helical" evidence="8">
    <location>
        <begin position="141"/>
        <end position="163"/>
    </location>
</feature>
<dbReference type="EMBL" id="CACRTN010000015">
    <property type="protein sequence ID" value="VYU07620.1"/>
    <property type="molecule type" value="Genomic_DNA"/>
</dbReference>
<evidence type="ECO:0000256" key="4">
    <source>
        <dbReference type="ARBA" id="ARBA00022692"/>
    </source>
</evidence>
<evidence type="ECO:0000256" key="3">
    <source>
        <dbReference type="ARBA" id="ARBA00022475"/>
    </source>
</evidence>
<feature type="binding site" evidence="7">
    <location>
        <position position="128"/>
    </location>
    <ligand>
        <name>Zn(2+)</name>
        <dbReference type="ChEBI" id="CHEBI:29105"/>
    </ligand>
</feature>
<dbReference type="InterPro" id="IPR004254">
    <property type="entry name" value="AdipoR/HlyIII-related"/>
</dbReference>
<evidence type="ECO:0000256" key="5">
    <source>
        <dbReference type="ARBA" id="ARBA00022989"/>
    </source>
</evidence>
<organism evidence="9">
    <name type="scientific">Collinsella intestinalis</name>
    <dbReference type="NCBI Taxonomy" id="147207"/>
    <lineage>
        <taxon>Bacteria</taxon>
        <taxon>Bacillati</taxon>
        <taxon>Actinomycetota</taxon>
        <taxon>Coriobacteriia</taxon>
        <taxon>Coriobacteriales</taxon>
        <taxon>Coriobacteriaceae</taxon>
        <taxon>Collinsella</taxon>
    </lineage>
</organism>
<accession>A0A6N3BSD3</accession>
<dbReference type="Pfam" id="PF03006">
    <property type="entry name" value="HlyIII"/>
    <property type="match status" value="1"/>
</dbReference>
<dbReference type="NCBIfam" id="TIGR01065">
    <property type="entry name" value="hlyIII"/>
    <property type="match status" value="1"/>
</dbReference>
<evidence type="ECO:0000256" key="2">
    <source>
        <dbReference type="ARBA" id="ARBA00008488"/>
    </source>
</evidence>
<feature type="transmembrane region" description="Helical" evidence="8">
    <location>
        <begin position="77"/>
        <end position="95"/>
    </location>
</feature>
<protein>
    <submittedName>
        <fullName evidence="9">Haemolysin-III related</fullName>
    </submittedName>
</protein>
<dbReference type="AlphaFoldDB" id="A0A6N3BSD3"/>
<comment type="subcellular location">
    <subcellularLocation>
        <location evidence="1">Cell membrane</location>
        <topology evidence="1">Multi-pass membrane protein</topology>
    </subcellularLocation>
</comment>
<dbReference type="GO" id="GO:0140911">
    <property type="term" value="F:pore-forming activity"/>
    <property type="evidence" value="ECO:0007669"/>
    <property type="project" value="InterPro"/>
</dbReference>
<dbReference type="RefSeq" id="WP_421756226.1">
    <property type="nucleotide sequence ID" value="NZ_CACRTN010000015.1"/>
</dbReference>